<evidence type="ECO:0000313" key="3">
    <source>
        <dbReference type="Proteomes" id="UP000029273"/>
    </source>
</evidence>
<feature type="domain" description="Methyltransferase" evidence="1">
    <location>
        <begin position="55"/>
        <end position="150"/>
    </location>
</feature>
<protein>
    <recommendedName>
        <fullName evidence="1">Methyltransferase domain-containing protein</fullName>
    </recommendedName>
</protein>
<gene>
    <name evidence="2" type="ORF">Thpro_020899</name>
</gene>
<dbReference type="GO" id="GO:0008168">
    <property type="term" value="F:methyltransferase activity"/>
    <property type="evidence" value="ECO:0007669"/>
    <property type="project" value="TreeGrafter"/>
</dbReference>
<dbReference type="InterPro" id="IPR029063">
    <property type="entry name" value="SAM-dependent_MTases_sf"/>
</dbReference>
<dbReference type="InterPro" id="IPR050508">
    <property type="entry name" value="Methyltransf_Superfamily"/>
</dbReference>
<sequence>MPQEPIEQWMQRVADAIHPLAEQAQAHRWLLRQSLFTHFQRLVTLTSLGGIQGPILDVGAGTGALTLDLAWQTDGQTRITAVDNDAEALALLAALAKRLGVSIEMLAGEASALPAETASQAMTVARYVFQHLPSPQYALAEMRRVTRPGGRIMIIDVDDGVALGEPPETPALATLREAIGALQIRRGGDRRIGRRLYGLMRAAGLEAIQVILMPRVRLGLQHGRNAEMEQHQIERLQSERAALLDAGLITAEAFEAAVDALRQDFAQDRFELDADFIAIGQVPQNP</sequence>
<accession>A0A1A6C5M3</accession>
<dbReference type="SUPFAM" id="SSF53335">
    <property type="entry name" value="S-adenosyl-L-methionine-dependent methyltransferases"/>
    <property type="match status" value="1"/>
</dbReference>
<dbReference type="Proteomes" id="UP000029273">
    <property type="component" value="Unassembled WGS sequence"/>
</dbReference>
<dbReference type="PANTHER" id="PTHR42912">
    <property type="entry name" value="METHYLTRANSFERASE"/>
    <property type="match status" value="1"/>
</dbReference>
<evidence type="ECO:0000313" key="2">
    <source>
        <dbReference type="EMBL" id="OBS09849.1"/>
    </source>
</evidence>
<evidence type="ECO:0000259" key="1">
    <source>
        <dbReference type="Pfam" id="PF13649"/>
    </source>
</evidence>
<dbReference type="RefSeq" id="WP_161489929.1">
    <property type="nucleotide sequence ID" value="NZ_JQSG02000002.1"/>
</dbReference>
<dbReference type="Pfam" id="PF13649">
    <property type="entry name" value="Methyltransf_25"/>
    <property type="match status" value="1"/>
</dbReference>
<dbReference type="OrthoDB" id="163232at2"/>
<reference evidence="2 3" key="1">
    <citation type="journal article" date="2014" name="Genome Announc.">
        <title>Draft Genome Sequence of the Iron-Oxidizing, Acidophilic, and Halotolerant 'Thiobacillus prosperus' Type Strain DSM 5130.</title>
        <authorList>
            <person name="Ossandon F.J."/>
            <person name="Cardenas J.P."/>
            <person name="Corbett M."/>
            <person name="Quatrini R."/>
            <person name="Holmes D.S."/>
            <person name="Watkin E."/>
        </authorList>
    </citation>
    <scope>NUCLEOTIDE SEQUENCE [LARGE SCALE GENOMIC DNA]</scope>
    <source>
        <strain evidence="2 3">DSM 5130</strain>
    </source>
</reference>
<dbReference type="InterPro" id="IPR041698">
    <property type="entry name" value="Methyltransf_25"/>
</dbReference>
<dbReference type="AlphaFoldDB" id="A0A1A6C5M3"/>
<dbReference type="EMBL" id="JQSG02000002">
    <property type="protein sequence ID" value="OBS09849.1"/>
    <property type="molecule type" value="Genomic_DNA"/>
</dbReference>
<dbReference type="CDD" id="cd02440">
    <property type="entry name" value="AdoMet_MTases"/>
    <property type="match status" value="1"/>
</dbReference>
<proteinExistence type="predicted"/>
<comment type="caution">
    <text evidence="2">The sequence shown here is derived from an EMBL/GenBank/DDBJ whole genome shotgun (WGS) entry which is preliminary data.</text>
</comment>
<dbReference type="PANTHER" id="PTHR42912:SF93">
    <property type="entry name" value="N6-ADENOSINE-METHYLTRANSFERASE TMT1A"/>
    <property type="match status" value="1"/>
</dbReference>
<name>A0A1A6C5M3_9GAMM</name>
<keyword evidence="3" id="KW-1185">Reference proteome</keyword>
<dbReference type="Gene3D" id="3.40.50.150">
    <property type="entry name" value="Vaccinia Virus protein VP39"/>
    <property type="match status" value="1"/>
</dbReference>
<organism evidence="2 3">
    <name type="scientific">Acidihalobacter prosperus</name>
    <dbReference type="NCBI Taxonomy" id="160660"/>
    <lineage>
        <taxon>Bacteria</taxon>
        <taxon>Pseudomonadati</taxon>
        <taxon>Pseudomonadota</taxon>
        <taxon>Gammaproteobacteria</taxon>
        <taxon>Chromatiales</taxon>
        <taxon>Ectothiorhodospiraceae</taxon>
        <taxon>Acidihalobacter</taxon>
    </lineage>
</organism>